<accession>A0A934IYA6</accession>
<feature type="transmembrane region" description="Helical" evidence="1">
    <location>
        <begin position="56"/>
        <end position="74"/>
    </location>
</feature>
<dbReference type="RefSeq" id="WP_198876619.1">
    <property type="nucleotide sequence ID" value="NZ_JAEKMH010000002.1"/>
</dbReference>
<keyword evidence="1" id="KW-1133">Transmembrane helix</keyword>
<evidence type="ECO:0000313" key="2">
    <source>
        <dbReference type="EMBL" id="MBJ3785441.1"/>
    </source>
</evidence>
<feature type="transmembrane region" description="Helical" evidence="1">
    <location>
        <begin position="31"/>
        <end position="50"/>
    </location>
</feature>
<dbReference type="AlphaFoldDB" id="A0A934IYA6"/>
<keyword evidence="3" id="KW-1185">Reference proteome</keyword>
<keyword evidence="1" id="KW-0472">Membrane</keyword>
<evidence type="ECO:0008006" key="4">
    <source>
        <dbReference type="Google" id="ProtNLM"/>
    </source>
</evidence>
<proteinExistence type="predicted"/>
<organism evidence="2 3">
    <name type="scientific">Devosia sediminis</name>
    <dbReference type="NCBI Taxonomy" id="2798801"/>
    <lineage>
        <taxon>Bacteria</taxon>
        <taxon>Pseudomonadati</taxon>
        <taxon>Pseudomonadota</taxon>
        <taxon>Alphaproteobacteria</taxon>
        <taxon>Hyphomicrobiales</taxon>
        <taxon>Devosiaceae</taxon>
        <taxon>Devosia</taxon>
    </lineage>
</organism>
<evidence type="ECO:0000256" key="1">
    <source>
        <dbReference type="SAM" id="Phobius"/>
    </source>
</evidence>
<evidence type="ECO:0000313" key="3">
    <source>
        <dbReference type="Proteomes" id="UP000602124"/>
    </source>
</evidence>
<dbReference type="EMBL" id="JAEKMH010000002">
    <property type="protein sequence ID" value="MBJ3785441.1"/>
    <property type="molecule type" value="Genomic_DNA"/>
</dbReference>
<dbReference type="Proteomes" id="UP000602124">
    <property type="component" value="Unassembled WGS sequence"/>
</dbReference>
<sequence length="100" mass="11751">MDSGLRRNDSATKRQERMALKENDLKWFRPLWRRIAVAVFLALWLGWELLVSKDQFWAFLVGAALAYVGWNFFYKFPKEEPHNATLPPADPADDNERKDP</sequence>
<gene>
    <name evidence="2" type="ORF">JEQ47_11960</name>
</gene>
<comment type="caution">
    <text evidence="2">The sequence shown here is derived from an EMBL/GenBank/DDBJ whole genome shotgun (WGS) entry which is preliminary data.</text>
</comment>
<reference evidence="2" key="1">
    <citation type="submission" date="2020-12" db="EMBL/GenBank/DDBJ databases">
        <title>Devosia sp. MSA67 isolated from Mo River.</title>
        <authorList>
            <person name="Ma F."/>
            <person name="Zi Z."/>
        </authorList>
    </citation>
    <scope>NUCLEOTIDE SEQUENCE</scope>
    <source>
        <strain evidence="2">MSA67</strain>
    </source>
</reference>
<protein>
    <recommendedName>
        <fullName evidence="4">DUF3329 domain-containing protein</fullName>
    </recommendedName>
</protein>
<keyword evidence="1" id="KW-0812">Transmembrane</keyword>
<name>A0A934IYA6_9HYPH</name>